<evidence type="ECO:0000256" key="2">
    <source>
        <dbReference type="ARBA" id="ARBA00012948"/>
    </source>
</evidence>
<dbReference type="NCBIfam" id="NF009093">
    <property type="entry name" value="PRK12429.1"/>
    <property type="match status" value="1"/>
</dbReference>
<dbReference type="InterPro" id="IPR036291">
    <property type="entry name" value="NAD(P)-bd_dom_sf"/>
</dbReference>
<evidence type="ECO:0000256" key="1">
    <source>
        <dbReference type="ARBA" id="ARBA00006484"/>
    </source>
</evidence>
<comment type="catalytic activity">
    <reaction evidence="3">
        <text>a (3R)-hydroxyacyl-[ACP] + NADP(+) = a 3-oxoacyl-[ACP] + NADPH + H(+)</text>
        <dbReference type="Rhea" id="RHEA:17397"/>
        <dbReference type="Rhea" id="RHEA-COMP:9916"/>
        <dbReference type="Rhea" id="RHEA-COMP:9945"/>
        <dbReference type="ChEBI" id="CHEBI:15378"/>
        <dbReference type="ChEBI" id="CHEBI:57783"/>
        <dbReference type="ChEBI" id="CHEBI:58349"/>
        <dbReference type="ChEBI" id="CHEBI:78776"/>
        <dbReference type="ChEBI" id="CHEBI:78827"/>
        <dbReference type="EC" id="1.1.1.100"/>
    </reaction>
</comment>
<evidence type="ECO:0000256" key="4">
    <source>
        <dbReference type="RuleBase" id="RU000363"/>
    </source>
</evidence>
<dbReference type="PRINTS" id="PR00080">
    <property type="entry name" value="SDRFAMILY"/>
</dbReference>
<evidence type="ECO:0000256" key="5">
    <source>
        <dbReference type="SAM" id="MobiDB-lite"/>
    </source>
</evidence>
<dbReference type="AlphaFoldDB" id="A0A8W8IRZ4"/>
<feature type="compositionally biased region" description="Low complexity" evidence="5">
    <location>
        <begin position="152"/>
        <end position="168"/>
    </location>
</feature>
<feature type="region of interest" description="Disordered" evidence="5">
    <location>
        <begin position="183"/>
        <end position="204"/>
    </location>
</feature>
<dbReference type="PANTHER" id="PTHR42879:SF2">
    <property type="entry name" value="3-OXOACYL-[ACYL-CARRIER-PROTEIN] REDUCTASE FABG"/>
    <property type="match status" value="1"/>
</dbReference>
<dbReference type="Proteomes" id="UP000005408">
    <property type="component" value="Unassembled WGS sequence"/>
</dbReference>
<feature type="compositionally biased region" description="Polar residues" evidence="5">
    <location>
        <begin position="184"/>
        <end position="195"/>
    </location>
</feature>
<accession>A0A8W8IRZ4</accession>
<evidence type="ECO:0000313" key="6">
    <source>
        <dbReference type="EnsemblMetazoa" id="G15168.4:cds"/>
    </source>
</evidence>
<dbReference type="InterPro" id="IPR002347">
    <property type="entry name" value="SDR_fam"/>
</dbReference>
<organism evidence="6 7">
    <name type="scientific">Magallana gigas</name>
    <name type="common">Pacific oyster</name>
    <name type="synonym">Crassostrea gigas</name>
    <dbReference type="NCBI Taxonomy" id="29159"/>
    <lineage>
        <taxon>Eukaryota</taxon>
        <taxon>Metazoa</taxon>
        <taxon>Spiralia</taxon>
        <taxon>Lophotrochozoa</taxon>
        <taxon>Mollusca</taxon>
        <taxon>Bivalvia</taxon>
        <taxon>Autobranchia</taxon>
        <taxon>Pteriomorphia</taxon>
        <taxon>Ostreida</taxon>
        <taxon>Ostreoidea</taxon>
        <taxon>Ostreidae</taxon>
        <taxon>Magallana</taxon>
    </lineage>
</organism>
<evidence type="ECO:0000256" key="3">
    <source>
        <dbReference type="ARBA" id="ARBA00048508"/>
    </source>
</evidence>
<feature type="compositionally biased region" description="Polar residues" evidence="5">
    <location>
        <begin position="117"/>
        <end position="136"/>
    </location>
</feature>
<dbReference type="EC" id="1.1.1.100" evidence="2"/>
<dbReference type="Gene3D" id="3.40.50.720">
    <property type="entry name" value="NAD(P)-binding Rossmann-like Domain"/>
    <property type="match status" value="1"/>
</dbReference>
<dbReference type="SUPFAM" id="SSF51735">
    <property type="entry name" value="NAD(P)-binding Rossmann-fold domains"/>
    <property type="match status" value="1"/>
</dbReference>
<proteinExistence type="inferred from homology"/>
<dbReference type="InterPro" id="IPR050259">
    <property type="entry name" value="SDR"/>
</dbReference>
<dbReference type="FunFam" id="3.40.50.720:FF:000084">
    <property type="entry name" value="Short-chain dehydrogenase reductase"/>
    <property type="match status" value="1"/>
</dbReference>
<name>A0A8W8IRZ4_MAGGI</name>
<dbReference type="GO" id="GO:0004316">
    <property type="term" value="F:3-oxoacyl-[acyl-carrier-protein] reductase (NADPH) activity"/>
    <property type="evidence" value="ECO:0007669"/>
    <property type="project" value="UniProtKB-EC"/>
</dbReference>
<reference evidence="6" key="1">
    <citation type="submission" date="2022-08" db="UniProtKB">
        <authorList>
            <consortium name="EnsemblMetazoa"/>
        </authorList>
    </citation>
    <scope>IDENTIFICATION</scope>
    <source>
        <strain evidence="6">05x7-T-G4-1.051#20</strain>
    </source>
</reference>
<dbReference type="Pfam" id="PF00106">
    <property type="entry name" value="adh_short"/>
    <property type="match status" value="1"/>
</dbReference>
<dbReference type="EnsemblMetazoa" id="G15168.4">
    <property type="protein sequence ID" value="G15168.4:cds"/>
    <property type="gene ID" value="G15168"/>
</dbReference>
<dbReference type="PRINTS" id="PR00081">
    <property type="entry name" value="GDHRDH"/>
</dbReference>
<evidence type="ECO:0000313" key="7">
    <source>
        <dbReference type="Proteomes" id="UP000005408"/>
    </source>
</evidence>
<sequence>MPLDVAQFTERCSPDTIDAIVSAVRLDEPTCSSISTPVKEAEAVEEQLIQGASLTIIDNSTLAKEQRNDEDIESMDNDRKSRRPKKPSIQDVPVYDADSSSSDSDGLIEITGIPLNPNATPFTPQQCSTGSDSSDSVVEVKNPTDNPVEPVSISHSSADSFQSAHSSSGLAVGEEPYLHDELVETNTPDNSGSSGTEDHSDKKTAVDMSVAGKTALITGSTSGIGRSAAKLLAAKGCSVLVTGSRSPDDAQEALKDIQSTAVGKVQYVQSDLRDVTQVLELCRQADQLFPEGIDILVNNAGIQHVAPVDEMPLEKWNDLIQVNLTTPFILSKHVVPAMKMKGWGRIVNVSSVQAIMAHYNKAPYISSKTGLVGLTRAVAMDTAAFGITCNALCPAWTDTPLVAPQVKLHADKTNMSIEEAKKDLFTNATPTRKINDPSQIAGMILFLCSPDADNMTGTSIPMDGGMTVQ</sequence>
<protein>
    <recommendedName>
        <fullName evidence="2">3-oxoacyl-[acyl-carrier-protein] reductase</fullName>
        <ecNumber evidence="2">1.1.1.100</ecNumber>
    </recommendedName>
</protein>
<feature type="region of interest" description="Disordered" evidence="5">
    <location>
        <begin position="60"/>
        <end position="171"/>
    </location>
</feature>
<dbReference type="PANTHER" id="PTHR42879">
    <property type="entry name" value="3-OXOACYL-(ACYL-CARRIER-PROTEIN) REDUCTASE"/>
    <property type="match status" value="1"/>
</dbReference>
<keyword evidence="7" id="KW-1185">Reference proteome</keyword>
<comment type="similarity">
    <text evidence="1 4">Belongs to the short-chain dehydrogenases/reductases (SDR) family.</text>
</comment>